<dbReference type="GeneTree" id="ENSGT00660000097296"/>
<accession>H2YLE8</accession>
<evidence type="ECO:0000313" key="1">
    <source>
        <dbReference type="Ensembl" id="ENSCSAVP00000006150.1"/>
    </source>
</evidence>
<dbReference type="AlphaFoldDB" id="H2YLE8"/>
<dbReference type="Ensembl" id="ENSCSAVT00000006228.1">
    <property type="protein sequence ID" value="ENSCSAVP00000006150.1"/>
    <property type="gene ID" value="ENSCSAVG00000003671.1"/>
</dbReference>
<reference evidence="2" key="1">
    <citation type="submission" date="2003-08" db="EMBL/GenBank/DDBJ databases">
        <authorList>
            <person name="Birren B."/>
            <person name="Nusbaum C."/>
            <person name="Abebe A."/>
            <person name="Abouelleil A."/>
            <person name="Adekoya E."/>
            <person name="Ait-zahra M."/>
            <person name="Allen N."/>
            <person name="Allen T."/>
            <person name="An P."/>
            <person name="Anderson M."/>
            <person name="Anderson S."/>
            <person name="Arachchi H."/>
            <person name="Armbruster J."/>
            <person name="Bachantsang P."/>
            <person name="Baldwin J."/>
            <person name="Barry A."/>
            <person name="Bayul T."/>
            <person name="Blitshsteyn B."/>
            <person name="Bloom T."/>
            <person name="Blye J."/>
            <person name="Boguslavskiy L."/>
            <person name="Borowsky M."/>
            <person name="Boukhgalter B."/>
            <person name="Brunache A."/>
            <person name="Butler J."/>
            <person name="Calixte N."/>
            <person name="Calvo S."/>
            <person name="Camarata J."/>
            <person name="Campo K."/>
            <person name="Chang J."/>
            <person name="Cheshatsang Y."/>
            <person name="Citroen M."/>
            <person name="Collymore A."/>
            <person name="Considine T."/>
            <person name="Cook A."/>
            <person name="Cooke P."/>
            <person name="Corum B."/>
            <person name="Cuomo C."/>
            <person name="David R."/>
            <person name="Dawoe T."/>
            <person name="Degray S."/>
            <person name="Dodge S."/>
            <person name="Dooley K."/>
            <person name="Dorje P."/>
            <person name="Dorjee K."/>
            <person name="Dorris L."/>
            <person name="Duffey N."/>
            <person name="Dupes A."/>
            <person name="Elkins T."/>
            <person name="Engels R."/>
            <person name="Erickson J."/>
            <person name="Farina A."/>
            <person name="Faro S."/>
            <person name="Ferreira P."/>
            <person name="Fischer H."/>
            <person name="Fitzgerald M."/>
            <person name="Foley K."/>
            <person name="Gage D."/>
            <person name="Galagan J."/>
            <person name="Gearin G."/>
            <person name="Gnerre S."/>
            <person name="Gnirke A."/>
            <person name="Goyette A."/>
            <person name="Graham J."/>
            <person name="Grandbois E."/>
            <person name="Gyaltsen K."/>
            <person name="Hafez N."/>
            <person name="Hagopian D."/>
            <person name="Hagos B."/>
            <person name="Hall J."/>
            <person name="Hatcher B."/>
            <person name="Heller A."/>
            <person name="Higgins H."/>
            <person name="Honan T."/>
            <person name="Horn A."/>
            <person name="Houde N."/>
            <person name="Hughes L."/>
            <person name="Hulme W."/>
            <person name="Husby E."/>
            <person name="Iliev I."/>
            <person name="Jaffe D."/>
            <person name="Jones C."/>
            <person name="Kamal M."/>
            <person name="Kamat A."/>
            <person name="Kamvysselis M."/>
            <person name="Karlsson E."/>
            <person name="Kells C."/>
            <person name="Kieu A."/>
            <person name="Kisner P."/>
            <person name="Kodira C."/>
            <person name="Kulbokas E."/>
            <person name="Labutti K."/>
            <person name="Lama D."/>
            <person name="Landers T."/>
            <person name="Leger J."/>
            <person name="Levine S."/>
            <person name="Lewis D."/>
            <person name="Lewis T."/>
            <person name="Lindblad-toh K."/>
            <person name="Liu X."/>
            <person name="Lokyitsang T."/>
            <person name="Lokyitsang Y."/>
            <person name="Lucien O."/>
            <person name="Lui A."/>
            <person name="Ma L.J."/>
            <person name="Mabbitt R."/>
            <person name="Macdonald J."/>
            <person name="Maclean C."/>
            <person name="Major J."/>
            <person name="Manning J."/>
            <person name="Marabella R."/>
            <person name="Maru K."/>
            <person name="Matthews C."/>
            <person name="Mauceli E."/>
            <person name="Mccarthy M."/>
            <person name="Mcdonough S."/>
            <person name="Mcghee T."/>
            <person name="Meldrim J."/>
            <person name="Meneus L."/>
            <person name="Mesirov J."/>
            <person name="Mihalev A."/>
            <person name="Mihova T."/>
            <person name="Mikkelsen T."/>
            <person name="Mlenga V."/>
            <person name="Moru K."/>
            <person name="Mozes J."/>
            <person name="Mulrain L."/>
            <person name="Munson G."/>
            <person name="Naylor J."/>
            <person name="Newes C."/>
            <person name="Nguyen C."/>
            <person name="Nguyen N."/>
            <person name="Nguyen T."/>
            <person name="Nicol R."/>
            <person name="Nielsen C."/>
            <person name="Nizzari M."/>
            <person name="Norbu C."/>
            <person name="Norbu N."/>
            <person name="O'donnell P."/>
            <person name="Okoawo O."/>
            <person name="O'leary S."/>
            <person name="Omotosho B."/>
            <person name="O'neill K."/>
            <person name="Osman S."/>
            <person name="Parker S."/>
            <person name="Perrin D."/>
            <person name="Phunkhang P."/>
            <person name="Piqani B."/>
            <person name="Purcell S."/>
            <person name="Rachupka T."/>
            <person name="Ramasamy U."/>
            <person name="Rameau R."/>
            <person name="Ray V."/>
            <person name="Raymond C."/>
            <person name="Retta R."/>
            <person name="Richardson S."/>
            <person name="Rise C."/>
            <person name="Rodriguez J."/>
            <person name="Rogers J."/>
            <person name="Rogov P."/>
            <person name="Rutman M."/>
            <person name="Schupbach R."/>
            <person name="Seaman C."/>
            <person name="Settipalli S."/>
            <person name="Sharpe T."/>
            <person name="Sheridan J."/>
            <person name="Sherpa N."/>
            <person name="Shi J."/>
            <person name="Smirnov S."/>
            <person name="Smith C."/>
            <person name="Sougnez C."/>
            <person name="Spencer B."/>
            <person name="Stalker J."/>
            <person name="Stange-thomann N."/>
            <person name="Stavropoulos S."/>
            <person name="Stetson K."/>
            <person name="Stone C."/>
            <person name="Stone S."/>
            <person name="Stubbs M."/>
            <person name="Talamas J."/>
            <person name="Tchuinga P."/>
            <person name="Tenzing P."/>
            <person name="Tesfaye S."/>
            <person name="Theodore J."/>
            <person name="Thoulutsang Y."/>
            <person name="Topham K."/>
            <person name="Towey S."/>
            <person name="Tsamla T."/>
            <person name="Tsomo N."/>
            <person name="Vallee D."/>
            <person name="Vassiliev H."/>
            <person name="Venkataraman V."/>
            <person name="Vinson J."/>
            <person name="Vo A."/>
            <person name="Wade C."/>
            <person name="Wang S."/>
            <person name="Wangchuk T."/>
            <person name="Wangdi T."/>
            <person name="Whittaker C."/>
            <person name="Wilkinson J."/>
            <person name="Wu Y."/>
            <person name="Wyman D."/>
            <person name="Yadav S."/>
            <person name="Yang S."/>
            <person name="Yang X."/>
            <person name="Yeager S."/>
            <person name="Yee E."/>
            <person name="Young G."/>
            <person name="Zainoun J."/>
            <person name="Zembeck L."/>
            <person name="Zimmer A."/>
            <person name="Zody M."/>
            <person name="Lander E."/>
        </authorList>
    </citation>
    <scope>NUCLEOTIDE SEQUENCE [LARGE SCALE GENOMIC DNA]</scope>
</reference>
<sequence length="215" mass="23891">MAACTALTDANVFPHPNMTAVKQQLNEHCLQHGATLPLYYTTITQNVLNNNEIYKCAVRSYIRSALSDSSHPSYCNGPDDLPTQLDERVFYADIVEAECKPQRTRDMSVEAAAKLMLEKLGVQAEKPCCDENTYMSQLEDYAAEWGYTAVYHTTEIVPDADVPAMYDCVVSSECLRDTNQSFVVCSNIRGTFTMDEANESAALNAARLLGIQHRA</sequence>
<organism evidence="1 2">
    <name type="scientific">Ciona savignyi</name>
    <name type="common">Pacific transparent sea squirt</name>
    <dbReference type="NCBI Taxonomy" id="51511"/>
    <lineage>
        <taxon>Eukaryota</taxon>
        <taxon>Metazoa</taxon>
        <taxon>Chordata</taxon>
        <taxon>Tunicata</taxon>
        <taxon>Ascidiacea</taxon>
        <taxon>Phlebobranchia</taxon>
        <taxon>Cionidae</taxon>
        <taxon>Ciona</taxon>
    </lineage>
</organism>
<reference evidence="1" key="2">
    <citation type="submission" date="2025-08" db="UniProtKB">
        <authorList>
            <consortium name="Ensembl"/>
        </authorList>
    </citation>
    <scope>IDENTIFICATION</scope>
</reference>
<name>H2YLE8_CIOSA</name>
<dbReference type="OMA" id="CDENTYM"/>
<keyword evidence="2" id="KW-1185">Reference proteome</keyword>
<dbReference type="HOGENOM" id="CLU_1282841_0_0_1"/>
<reference evidence="1" key="3">
    <citation type="submission" date="2025-09" db="UniProtKB">
        <authorList>
            <consortium name="Ensembl"/>
        </authorList>
    </citation>
    <scope>IDENTIFICATION</scope>
</reference>
<dbReference type="Proteomes" id="UP000007875">
    <property type="component" value="Unassembled WGS sequence"/>
</dbReference>
<protein>
    <submittedName>
        <fullName evidence="1">Uncharacterized protein</fullName>
    </submittedName>
</protein>
<proteinExistence type="predicted"/>
<dbReference type="InParanoid" id="H2YLE8"/>
<evidence type="ECO:0000313" key="2">
    <source>
        <dbReference type="Proteomes" id="UP000007875"/>
    </source>
</evidence>